<organism evidence="1 2">
    <name type="scientific">Entomophthora muscae</name>
    <dbReference type="NCBI Taxonomy" id="34485"/>
    <lineage>
        <taxon>Eukaryota</taxon>
        <taxon>Fungi</taxon>
        <taxon>Fungi incertae sedis</taxon>
        <taxon>Zoopagomycota</taxon>
        <taxon>Entomophthoromycotina</taxon>
        <taxon>Entomophthoromycetes</taxon>
        <taxon>Entomophthorales</taxon>
        <taxon>Entomophthoraceae</taxon>
        <taxon>Entomophthora</taxon>
    </lineage>
</organism>
<reference evidence="1" key="1">
    <citation type="submission" date="2022-04" db="EMBL/GenBank/DDBJ databases">
        <title>Genome of the entomopathogenic fungus Entomophthora muscae.</title>
        <authorList>
            <person name="Elya C."/>
            <person name="Lovett B.R."/>
            <person name="Lee E."/>
            <person name="Macias A.M."/>
            <person name="Hajek A.E."/>
            <person name="De Bivort B.L."/>
            <person name="Kasson M.T."/>
            <person name="De Fine Licht H.H."/>
            <person name="Stajich J.E."/>
        </authorList>
    </citation>
    <scope>NUCLEOTIDE SEQUENCE</scope>
    <source>
        <strain evidence="1">Berkeley</strain>
    </source>
</reference>
<proteinExistence type="predicted"/>
<protein>
    <submittedName>
        <fullName evidence="1">Golgi apparatus membrane protein tvp18</fullName>
    </submittedName>
</protein>
<keyword evidence="2" id="KW-1185">Reference proteome</keyword>
<dbReference type="EMBL" id="QTSX02006521">
    <property type="protein sequence ID" value="KAJ9053417.1"/>
    <property type="molecule type" value="Genomic_DNA"/>
</dbReference>
<name>A0ACC2RTN6_9FUNG</name>
<comment type="caution">
    <text evidence="1">The sequence shown here is derived from an EMBL/GenBank/DDBJ whole genome shotgun (WGS) entry which is preliminary data.</text>
</comment>
<sequence length="148" mass="15717">MANFMEEISSGQFALYAQWLALSTIICFFISGVLSIFSTAILSAVISFIFAAFLLLFEVPAFAKALPSGPKVQGFVAFFDMCYLRAALYLGVFIVSAIFLQLLGRITSILLLLSAICYAIAGLKGQKRVTSAFTGGSGVANSNDVSAA</sequence>
<gene>
    <name evidence="1" type="primary">TVP18_3</name>
    <name evidence="1" type="ORF">DSO57_1024376</name>
</gene>
<evidence type="ECO:0000313" key="1">
    <source>
        <dbReference type="EMBL" id="KAJ9053417.1"/>
    </source>
</evidence>
<dbReference type="Proteomes" id="UP001165960">
    <property type="component" value="Unassembled WGS sequence"/>
</dbReference>
<accession>A0ACC2RTN6</accession>
<evidence type="ECO:0000313" key="2">
    <source>
        <dbReference type="Proteomes" id="UP001165960"/>
    </source>
</evidence>